<dbReference type="Gene3D" id="3.40.50.720">
    <property type="entry name" value="NAD(P)-binding Rossmann-like Domain"/>
    <property type="match status" value="1"/>
</dbReference>
<name>R1GDP6_BOTPV</name>
<dbReference type="PANTHER" id="PTHR43618">
    <property type="entry name" value="7-ALPHA-HYDROXYSTEROID DEHYDROGENASE"/>
    <property type="match status" value="1"/>
</dbReference>
<reference evidence="5" key="1">
    <citation type="journal article" date="2013" name="Genome Announc.">
        <title>Draft genome sequence of Neofusicoccum parvum isolate UCR-NP2, a fungal vascular pathogen associated with grapevine cankers.</title>
        <authorList>
            <person name="Blanco-Ulate B."/>
            <person name="Rolshausen P."/>
            <person name="Cantu D."/>
        </authorList>
    </citation>
    <scope>NUCLEOTIDE SEQUENCE [LARGE SCALE GENOMIC DNA]</scope>
    <source>
        <strain evidence="5">UCR-NP2</strain>
    </source>
</reference>
<dbReference type="SUPFAM" id="SSF51735">
    <property type="entry name" value="NAD(P)-binding Rossmann-fold domains"/>
    <property type="match status" value="1"/>
</dbReference>
<dbReference type="OrthoDB" id="3819888at2759"/>
<accession>R1GDP6</accession>
<dbReference type="InterPro" id="IPR036291">
    <property type="entry name" value="NAD(P)-bd_dom_sf"/>
</dbReference>
<proteinExistence type="inferred from homology"/>
<evidence type="ECO:0000256" key="3">
    <source>
        <dbReference type="ARBA" id="ARBA00023002"/>
    </source>
</evidence>
<evidence type="ECO:0000313" key="5">
    <source>
        <dbReference type="Proteomes" id="UP000013521"/>
    </source>
</evidence>
<dbReference type="AlphaFoldDB" id="R1GDP6"/>
<dbReference type="PANTHER" id="PTHR43618:SF4">
    <property type="entry name" value="SHORT CHAIN DEHYDROGENASE_REDUCTASE FAMILY (AFU_ORTHOLOGUE AFUA_7G04540)"/>
    <property type="match status" value="1"/>
</dbReference>
<dbReference type="Proteomes" id="UP000013521">
    <property type="component" value="Unassembled WGS sequence"/>
</dbReference>
<dbReference type="EMBL" id="KB916463">
    <property type="protein sequence ID" value="EOD46376.1"/>
    <property type="molecule type" value="Genomic_DNA"/>
</dbReference>
<protein>
    <submittedName>
        <fullName evidence="4">Putative short chain dehydrogenase reductase family protein</fullName>
    </submittedName>
</protein>
<dbReference type="KEGG" id="npa:UCRNP2_6874"/>
<evidence type="ECO:0000256" key="1">
    <source>
        <dbReference type="ARBA" id="ARBA00006484"/>
    </source>
</evidence>
<sequence length="294" mass="31187">MPSMPSIDTQDFLLSEVFDVKNKVALVTGGGSGIGMMATVILAANGAKVYIVGRTKDKLDKVVEVYGHGLTGEIIPLVCDVTNKDGVEGLVKEIESREKCLCILINNAGISAEKTTPDGENAEDSKKKFLGPNIAKEWTDIYATNVVSPYIMATAFLHLLQKSPEYHPGFSSNIININLVKISQGNFSCNASMGALVQLNMMLESAVAKTGLNIRINSIAPRLIASGMTTRMPEGAKGGLPEGARGGLPAQRPGNARNVASAILFVATNQWADGSNYSPVCRIVDGGYVAREGQ</sequence>
<dbReference type="OMA" id="DQKSHIE"/>
<organism evidence="4 5">
    <name type="scientific">Botryosphaeria parva (strain UCR-NP2)</name>
    <name type="common">Grapevine canker fungus</name>
    <name type="synonym">Neofusicoccum parvum</name>
    <dbReference type="NCBI Taxonomy" id="1287680"/>
    <lineage>
        <taxon>Eukaryota</taxon>
        <taxon>Fungi</taxon>
        <taxon>Dikarya</taxon>
        <taxon>Ascomycota</taxon>
        <taxon>Pezizomycotina</taxon>
        <taxon>Dothideomycetes</taxon>
        <taxon>Dothideomycetes incertae sedis</taxon>
        <taxon>Botryosphaeriales</taxon>
        <taxon>Botryosphaeriaceae</taxon>
        <taxon>Neofusicoccum</taxon>
    </lineage>
</organism>
<dbReference type="InterPro" id="IPR002347">
    <property type="entry name" value="SDR_fam"/>
</dbReference>
<dbReference type="CDD" id="cd05233">
    <property type="entry name" value="SDR_c"/>
    <property type="match status" value="1"/>
</dbReference>
<dbReference type="InterPro" id="IPR052178">
    <property type="entry name" value="Sec_Metab_Biosynth_SDR"/>
</dbReference>
<dbReference type="eggNOG" id="KOG0725">
    <property type="taxonomic scope" value="Eukaryota"/>
</dbReference>
<evidence type="ECO:0000256" key="2">
    <source>
        <dbReference type="ARBA" id="ARBA00022857"/>
    </source>
</evidence>
<keyword evidence="2" id="KW-0521">NADP</keyword>
<comment type="similarity">
    <text evidence="1">Belongs to the short-chain dehydrogenases/reductases (SDR) family.</text>
</comment>
<dbReference type="HOGENOM" id="CLU_010194_12_0_1"/>
<dbReference type="PRINTS" id="PR00081">
    <property type="entry name" value="GDHRDH"/>
</dbReference>
<gene>
    <name evidence="4" type="ORF">UCRNP2_6874</name>
</gene>
<evidence type="ECO:0000313" key="4">
    <source>
        <dbReference type="EMBL" id="EOD46376.1"/>
    </source>
</evidence>
<dbReference type="Pfam" id="PF00106">
    <property type="entry name" value="adh_short"/>
    <property type="match status" value="1"/>
</dbReference>
<keyword evidence="3" id="KW-0560">Oxidoreductase</keyword>
<dbReference type="GO" id="GO:0016491">
    <property type="term" value="F:oxidoreductase activity"/>
    <property type="evidence" value="ECO:0007669"/>
    <property type="project" value="UniProtKB-KW"/>
</dbReference>